<dbReference type="AlphaFoldDB" id="D3Q1C5"/>
<dbReference type="STRING" id="446470.Snas_6081"/>
<evidence type="ECO:0000313" key="3">
    <source>
        <dbReference type="Proteomes" id="UP000000844"/>
    </source>
</evidence>
<accession>D3Q1C5</accession>
<dbReference type="HOGENOM" id="CLU_2036609_0_0_11"/>
<dbReference type="RefSeq" id="WP_013021276.1">
    <property type="nucleotide sequence ID" value="NC_013947.1"/>
</dbReference>
<keyword evidence="1" id="KW-0732">Signal</keyword>
<organism evidence="2 3">
    <name type="scientific">Stackebrandtia nassauensis (strain DSM 44728 / CIP 108903 / NRRL B-16338 / NBRC 102104 / LLR-40K-21)</name>
    <dbReference type="NCBI Taxonomy" id="446470"/>
    <lineage>
        <taxon>Bacteria</taxon>
        <taxon>Bacillati</taxon>
        <taxon>Actinomycetota</taxon>
        <taxon>Actinomycetes</taxon>
        <taxon>Glycomycetales</taxon>
        <taxon>Glycomycetaceae</taxon>
        <taxon>Stackebrandtia</taxon>
    </lineage>
</organism>
<proteinExistence type="predicted"/>
<evidence type="ECO:0000313" key="2">
    <source>
        <dbReference type="EMBL" id="ADD45705.1"/>
    </source>
</evidence>
<feature type="chain" id="PRO_5039043415" evidence="1">
    <location>
        <begin position="24"/>
        <end position="121"/>
    </location>
</feature>
<feature type="signal peptide" evidence="1">
    <location>
        <begin position="1"/>
        <end position="23"/>
    </location>
</feature>
<dbReference type="Proteomes" id="UP000000844">
    <property type="component" value="Chromosome"/>
</dbReference>
<dbReference type="KEGG" id="sna:Snas_6081"/>
<evidence type="ECO:0000256" key="1">
    <source>
        <dbReference type="SAM" id="SignalP"/>
    </source>
</evidence>
<sequence length="121" mass="12185">MRILSRIGIVSLFAIGAFLVAGAAAGEAEAAPPLKASVKLPGKVKVGQKIDVDITCLTIDTKAIIHVKGDDLSIGTILSLSGGKASLSVTIPAKAPKGKYDINLICAPSSTKASAVSSVTD</sequence>
<reference evidence="2 3" key="1">
    <citation type="journal article" date="2009" name="Stand. Genomic Sci.">
        <title>Complete genome sequence of Stackebrandtia nassauensis type strain (LLR-40K-21).</title>
        <authorList>
            <person name="Munk C."/>
            <person name="Lapidus A."/>
            <person name="Copeland A."/>
            <person name="Jando M."/>
            <person name="Mayilraj S."/>
            <person name="Glavina Del Rio T."/>
            <person name="Nolan M."/>
            <person name="Chen F."/>
            <person name="Lucas S."/>
            <person name="Tice H."/>
            <person name="Cheng J.F."/>
            <person name="Han C."/>
            <person name="Detter J.C."/>
            <person name="Bruce D."/>
            <person name="Goodwin L."/>
            <person name="Chain P."/>
            <person name="Pitluck S."/>
            <person name="Goker M."/>
            <person name="Ovchinikova G."/>
            <person name="Pati A."/>
            <person name="Ivanova N."/>
            <person name="Mavromatis K."/>
            <person name="Chen A."/>
            <person name="Palaniappan K."/>
            <person name="Land M."/>
            <person name="Hauser L."/>
            <person name="Chang Y.J."/>
            <person name="Jeffries C.D."/>
            <person name="Bristow J."/>
            <person name="Eisen J.A."/>
            <person name="Markowitz V."/>
            <person name="Hugenholtz P."/>
            <person name="Kyrpides N.C."/>
            <person name="Klenk H.P."/>
        </authorList>
    </citation>
    <scope>NUCLEOTIDE SEQUENCE [LARGE SCALE GENOMIC DNA]</scope>
    <source>
        <strain evidence="3">DSM 44728 / CIP 108903 / NRRL B-16338 / NBRC 102104 / LLR-40K-21</strain>
    </source>
</reference>
<dbReference type="EMBL" id="CP001778">
    <property type="protein sequence ID" value="ADD45705.1"/>
    <property type="molecule type" value="Genomic_DNA"/>
</dbReference>
<name>D3Q1C5_STANL</name>
<gene>
    <name evidence="2" type="ordered locus">Snas_6081</name>
</gene>
<protein>
    <submittedName>
        <fullName evidence="2">Uncharacterized protein</fullName>
    </submittedName>
</protein>
<keyword evidence="3" id="KW-1185">Reference proteome</keyword>